<evidence type="ECO:0000313" key="2">
    <source>
        <dbReference type="EMBL" id="TSH98874.1"/>
    </source>
</evidence>
<dbReference type="InterPro" id="IPR051683">
    <property type="entry name" value="Enoyl-CoA_Hydratase/Isomerase"/>
</dbReference>
<evidence type="ECO:0000256" key="1">
    <source>
        <dbReference type="ARBA" id="ARBA00005254"/>
    </source>
</evidence>
<dbReference type="PANTHER" id="PTHR42964:SF1">
    <property type="entry name" value="POLYKETIDE BIOSYNTHESIS ENOYL-COA HYDRATASE PKSH-RELATED"/>
    <property type="match status" value="1"/>
</dbReference>
<dbReference type="Pfam" id="PF00378">
    <property type="entry name" value="ECH_1"/>
    <property type="match status" value="1"/>
</dbReference>
<keyword evidence="3" id="KW-1185">Reference proteome</keyword>
<evidence type="ECO:0000313" key="3">
    <source>
        <dbReference type="Proteomes" id="UP000318405"/>
    </source>
</evidence>
<comment type="similarity">
    <text evidence="1">Belongs to the enoyl-CoA hydratase/isomerase family.</text>
</comment>
<proteinExistence type="inferred from homology"/>
<dbReference type="EMBL" id="VLTJ01000003">
    <property type="protein sequence ID" value="TSH98874.1"/>
    <property type="molecule type" value="Genomic_DNA"/>
</dbReference>
<gene>
    <name evidence="2" type="ORF">FOZ76_01500</name>
</gene>
<dbReference type="AlphaFoldDB" id="A0A556B147"/>
<organism evidence="2 3">
    <name type="scientific">Verticiella sediminum</name>
    <dbReference type="NCBI Taxonomy" id="1247510"/>
    <lineage>
        <taxon>Bacteria</taxon>
        <taxon>Pseudomonadati</taxon>
        <taxon>Pseudomonadota</taxon>
        <taxon>Betaproteobacteria</taxon>
        <taxon>Burkholderiales</taxon>
        <taxon>Alcaligenaceae</taxon>
        <taxon>Verticiella</taxon>
    </lineage>
</organism>
<protein>
    <submittedName>
        <fullName evidence="2">Enoyl-CoA hydratase/isomerase family protein</fullName>
    </submittedName>
</protein>
<reference evidence="2 3" key="1">
    <citation type="submission" date="2019-07" db="EMBL/GenBank/DDBJ databases">
        <title>Qingshengfaniella alkalisoli gen. nov., sp. nov., isolated from saline soil.</title>
        <authorList>
            <person name="Xu L."/>
            <person name="Huang X.-X."/>
            <person name="Sun J.-Q."/>
        </authorList>
    </citation>
    <scope>NUCLEOTIDE SEQUENCE [LARGE SCALE GENOMIC DNA]</scope>
    <source>
        <strain evidence="2 3">DSM 27279</strain>
    </source>
</reference>
<name>A0A556B147_9BURK</name>
<dbReference type="PANTHER" id="PTHR42964">
    <property type="entry name" value="ENOYL-COA HYDRATASE"/>
    <property type="match status" value="1"/>
</dbReference>
<dbReference type="Gene3D" id="3.90.226.10">
    <property type="entry name" value="2-enoyl-CoA Hydratase, Chain A, domain 1"/>
    <property type="match status" value="1"/>
</dbReference>
<keyword evidence="2" id="KW-0413">Isomerase</keyword>
<dbReference type="InterPro" id="IPR001753">
    <property type="entry name" value="Enoyl-CoA_hydra/iso"/>
</dbReference>
<dbReference type="OrthoDB" id="9807606at2"/>
<comment type="caution">
    <text evidence="2">The sequence shown here is derived from an EMBL/GenBank/DDBJ whole genome shotgun (WGS) entry which is preliminary data.</text>
</comment>
<dbReference type="CDD" id="cd06558">
    <property type="entry name" value="crotonase-like"/>
    <property type="match status" value="1"/>
</dbReference>
<sequence length="257" mass="27713">MVRVEQRGPVRWITISREARRNALNARVVAEIGRAIETAESVEGCLAIVLTGAGTRAFCAGADLEPGAQGFAFAVDHSRPTHYLVDLFKLMRGCRLPIIARVNGHVMAGGVGLLCACDMAVAAEHAMIGTPETKIGLVPMMILPGMLRVIPERKLLEMCLTGEPIGAPEALALGIVNHLAPQEELDAKLEWLLARLLDKSPTAIRIGKQAFHAMRDMSVEQGLEYAQVMVTAMASTRDAQEGIRAFGEKRPPAWTGS</sequence>
<accession>A0A556B147</accession>
<dbReference type="SUPFAM" id="SSF52096">
    <property type="entry name" value="ClpP/crotonase"/>
    <property type="match status" value="1"/>
</dbReference>
<dbReference type="Proteomes" id="UP000318405">
    <property type="component" value="Unassembled WGS sequence"/>
</dbReference>
<dbReference type="GO" id="GO:0016853">
    <property type="term" value="F:isomerase activity"/>
    <property type="evidence" value="ECO:0007669"/>
    <property type="project" value="UniProtKB-KW"/>
</dbReference>
<dbReference type="InterPro" id="IPR029045">
    <property type="entry name" value="ClpP/crotonase-like_dom_sf"/>
</dbReference>